<gene>
    <name evidence="2" type="ORF">BSIN_0384</name>
</gene>
<sequence>MPVKRRFHYRSARPIARHDVIDRDWPHAGCPMRAVQPADGPFTGRQGGELGGLRSGT</sequence>
<protein>
    <submittedName>
        <fullName evidence="2">Uncharacterized protein</fullName>
    </submittedName>
</protein>
<organism evidence="2 3">
    <name type="scientific">Burkholderia singularis</name>
    <dbReference type="NCBI Taxonomy" id="1503053"/>
    <lineage>
        <taxon>Bacteria</taxon>
        <taxon>Pseudomonadati</taxon>
        <taxon>Pseudomonadota</taxon>
        <taxon>Betaproteobacteria</taxon>
        <taxon>Burkholderiales</taxon>
        <taxon>Burkholderiaceae</taxon>
        <taxon>Burkholderia</taxon>
        <taxon>pseudomallei group</taxon>
    </lineage>
</organism>
<accession>A0A238H688</accession>
<feature type="compositionally biased region" description="Gly residues" evidence="1">
    <location>
        <begin position="45"/>
        <end position="57"/>
    </location>
</feature>
<feature type="region of interest" description="Disordered" evidence="1">
    <location>
        <begin position="34"/>
        <end position="57"/>
    </location>
</feature>
<reference evidence="2 3" key="1">
    <citation type="submission" date="2017-04" db="EMBL/GenBank/DDBJ databases">
        <authorList>
            <person name="Afonso C.L."/>
            <person name="Miller P.J."/>
            <person name="Scott M.A."/>
            <person name="Spackman E."/>
            <person name="Goraichik I."/>
            <person name="Dimitrov K.M."/>
            <person name="Suarez D.L."/>
            <person name="Swayne D.E."/>
        </authorList>
    </citation>
    <scope>NUCLEOTIDE SEQUENCE [LARGE SCALE GENOMIC DNA]</scope>
    <source>
        <strain evidence="2">LMG 28154</strain>
    </source>
</reference>
<evidence type="ECO:0000313" key="3">
    <source>
        <dbReference type="Proteomes" id="UP000198460"/>
    </source>
</evidence>
<evidence type="ECO:0000256" key="1">
    <source>
        <dbReference type="SAM" id="MobiDB-lite"/>
    </source>
</evidence>
<dbReference type="Proteomes" id="UP000198460">
    <property type="component" value="Unassembled WGS sequence"/>
</dbReference>
<dbReference type="EMBL" id="FXAN01000061">
    <property type="protein sequence ID" value="SMG00734.1"/>
    <property type="molecule type" value="Genomic_DNA"/>
</dbReference>
<evidence type="ECO:0000313" key="2">
    <source>
        <dbReference type="EMBL" id="SMG00734.1"/>
    </source>
</evidence>
<proteinExistence type="predicted"/>
<name>A0A238H688_9BURK</name>
<dbReference type="AlphaFoldDB" id="A0A238H688"/>